<dbReference type="SMART" id="SM00587">
    <property type="entry name" value="CHK"/>
    <property type="match status" value="2"/>
</dbReference>
<dbReference type="SUPFAM" id="SSF56112">
    <property type="entry name" value="Protein kinase-like (PK-like)"/>
    <property type="match status" value="2"/>
</dbReference>
<evidence type="ECO:0000313" key="3">
    <source>
        <dbReference type="Proteomes" id="UP001159363"/>
    </source>
</evidence>
<gene>
    <name evidence="2" type="ORF">PR048_000850</name>
</gene>
<sequence length="876" mass="98864">MLVGSHLLPHNLTGNVYAAFLREALPTLLEDVPLKTRAVMWFQHDGALANNLDSITMSSTVSETSTPWTDRIWTQNVLRAVEQDPSLSITDYHVKVLSSNGDYYLSEMQRIAIKLLCAGNKVSNVFLMVKKLPPGNKIQKILSESSSFPNEIKMFSQVLPKCQAILEGSAPGRFRQFAARHIYSQNKCPYFLIFSDLATEGFRMAKRQRGLDLDHCLLVMKSLGRYHAVSVALHDRDPQLVESFKENFFSEEATSDFVKSLSRSSIVSIANLARLWPEGGETMASKLLHVADTICERLRQQLSPEHNRLNVLIHGDLWTNNMLFKYDEVTGSVEDIRLVDFQQACYTSCAIDLQYFIHTSPRDDVRVEHTEDILREYHSELCSTLQLLGQEKKAVTFEELMEEYERKGVYGFIISVYVLPLFMADSQNAADMNALLNGGDQPTSSGRAANKEFVKVLLNQQISKILAEVGLGVEVEVDENSTPWTDRIWTQNVVRAVEQDPSLSITDYHVKVLSSNGDYYLSEMQRIAIKLLDLATEGFRMAKRQRGLDLDHCLLVMKSLGRYHAVSVALHDRDPQLVESFKENFFSEEATSDFVKSLSRSSIVSIANLARLWPEGGETMASKLLHVADTICERLRQQLSPEHNRLNVLIHGDLWTNNMLFKYNEVTGSVEDIRLVDFQQACYTSCAIDLQYFIHTSPRDDVRVEHTEDILREYHSELCSTLQLLGQEKKAVTFEELMEEYERKGVYGFIISVYVLPLFMADSQNAADMNALLNGGDQPTSSGRAANKEFVKSPEAECCVGRCRAARHAKLPLDGFISNNVPSDFTFICEPNATWERTRRCSGTGTTCRSQHVVQNRLDPKTVPFGGSKDVVVAHA</sequence>
<protein>
    <recommendedName>
        <fullName evidence="1">CHK kinase-like domain-containing protein</fullName>
    </recommendedName>
</protein>
<feature type="domain" description="CHK kinase-like" evidence="1">
    <location>
        <begin position="192"/>
        <end position="387"/>
    </location>
</feature>
<evidence type="ECO:0000313" key="2">
    <source>
        <dbReference type="EMBL" id="KAJ8895514.1"/>
    </source>
</evidence>
<dbReference type="Gene3D" id="3.90.1200.10">
    <property type="match status" value="2"/>
</dbReference>
<dbReference type="InterPro" id="IPR011009">
    <property type="entry name" value="Kinase-like_dom_sf"/>
</dbReference>
<dbReference type="EMBL" id="JARBHB010000001">
    <property type="protein sequence ID" value="KAJ8895514.1"/>
    <property type="molecule type" value="Genomic_DNA"/>
</dbReference>
<dbReference type="InterPro" id="IPR015897">
    <property type="entry name" value="CHK_kinase-like"/>
</dbReference>
<dbReference type="InterPro" id="IPR004119">
    <property type="entry name" value="EcKL"/>
</dbReference>
<dbReference type="PANTHER" id="PTHR11012">
    <property type="entry name" value="PROTEIN KINASE-LIKE DOMAIN-CONTAINING"/>
    <property type="match status" value="1"/>
</dbReference>
<evidence type="ECO:0000259" key="1">
    <source>
        <dbReference type="SMART" id="SM00587"/>
    </source>
</evidence>
<name>A0ABQ9IFU5_9NEOP</name>
<dbReference type="PANTHER" id="PTHR11012:SF56">
    <property type="entry name" value="CHK KINASE-LIKE DOMAIN-CONTAINING PROTEIN-RELATED"/>
    <property type="match status" value="1"/>
</dbReference>
<comment type="caution">
    <text evidence="2">The sequence shown here is derived from an EMBL/GenBank/DDBJ whole genome shotgun (WGS) entry which is preliminary data.</text>
</comment>
<accession>A0ABQ9IFU5</accession>
<organism evidence="2 3">
    <name type="scientific">Dryococelus australis</name>
    <dbReference type="NCBI Taxonomy" id="614101"/>
    <lineage>
        <taxon>Eukaryota</taxon>
        <taxon>Metazoa</taxon>
        <taxon>Ecdysozoa</taxon>
        <taxon>Arthropoda</taxon>
        <taxon>Hexapoda</taxon>
        <taxon>Insecta</taxon>
        <taxon>Pterygota</taxon>
        <taxon>Neoptera</taxon>
        <taxon>Polyneoptera</taxon>
        <taxon>Phasmatodea</taxon>
        <taxon>Verophasmatodea</taxon>
        <taxon>Anareolatae</taxon>
        <taxon>Phasmatidae</taxon>
        <taxon>Eurycanthinae</taxon>
        <taxon>Dryococelus</taxon>
    </lineage>
</organism>
<keyword evidence="3" id="KW-1185">Reference proteome</keyword>
<dbReference type="Proteomes" id="UP001159363">
    <property type="component" value="Chromosome 1"/>
</dbReference>
<reference evidence="2 3" key="1">
    <citation type="submission" date="2023-02" db="EMBL/GenBank/DDBJ databases">
        <title>LHISI_Scaffold_Assembly.</title>
        <authorList>
            <person name="Stuart O.P."/>
            <person name="Cleave R."/>
            <person name="Magrath M.J.L."/>
            <person name="Mikheyev A.S."/>
        </authorList>
    </citation>
    <scope>NUCLEOTIDE SEQUENCE [LARGE SCALE GENOMIC DNA]</scope>
    <source>
        <strain evidence="2">Daus_M_001</strain>
        <tissue evidence="2">Leg muscle</tissue>
    </source>
</reference>
<proteinExistence type="predicted"/>
<dbReference type="Pfam" id="PF02958">
    <property type="entry name" value="EcKL"/>
    <property type="match status" value="2"/>
</dbReference>
<feature type="domain" description="CHK kinase-like" evidence="1">
    <location>
        <begin position="529"/>
        <end position="724"/>
    </location>
</feature>